<evidence type="ECO:0000259" key="4">
    <source>
        <dbReference type="PROSITE" id="PS51077"/>
    </source>
</evidence>
<reference evidence="6 7" key="1">
    <citation type="submission" date="2022-09" db="EMBL/GenBank/DDBJ databases">
        <title>Chelativorans salina sp. nov., a novel slightly halophilic bacterium isolated from a saline lake sediment enrichment.</title>
        <authorList>
            <person name="Gao L."/>
            <person name="Fang B.-Z."/>
            <person name="Li W.-J."/>
        </authorList>
    </citation>
    <scope>NUCLEOTIDE SEQUENCE [LARGE SCALE GENOMIC DNA]</scope>
    <source>
        <strain evidence="6 7">EGI FJ00035</strain>
    </source>
</reference>
<proteinExistence type="predicted"/>
<feature type="domain" description="HTH iclR-type" evidence="4">
    <location>
        <begin position="24"/>
        <end position="85"/>
    </location>
</feature>
<dbReference type="InterPro" id="IPR014757">
    <property type="entry name" value="Tscrpt_reg_IclR_C"/>
</dbReference>
<keyword evidence="2" id="KW-0238">DNA-binding</keyword>
<evidence type="ECO:0000256" key="3">
    <source>
        <dbReference type="ARBA" id="ARBA00023163"/>
    </source>
</evidence>
<dbReference type="InterPro" id="IPR036390">
    <property type="entry name" value="WH_DNA-bd_sf"/>
</dbReference>
<dbReference type="SUPFAM" id="SSF55781">
    <property type="entry name" value="GAF domain-like"/>
    <property type="match status" value="1"/>
</dbReference>
<dbReference type="InterPro" id="IPR036388">
    <property type="entry name" value="WH-like_DNA-bd_sf"/>
</dbReference>
<evidence type="ECO:0000313" key="7">
    <source>
        <dbReference type="Proteomes" id="UP001320831"/>
    </source>
</evidence>
<dbReference type="Pfam" id="PF09339">
    <property type="entry name" value="HTH_IclR"/>
    <property type="match status" value="1"/>
</dbReference>
<keyword evidence="3" id="KW-0804">Transcription</keyword>
<evidence type="ECO:0000259" key="5">
    <source>
        <dbReference type="PROSITE" id="PS51078"/>
    </source>
</evidence>
<dbReference type="Gene3D" id="3.30.450.40">
    <property type="match status" value="1"/>
</dbReference>
<organism evidence="6 7">
    <name type="scientific">Chelativorans salis</name>
    <dbReference type="NCBI Taxonomy" id="2978478"/>
    <lineage>
        <taxon>Bacteria</taxon>
        <taxon>Pseudomonadati</taxon>
        <taxon>Pseudomonadota</taxon>
        <taxon>Alphaproteobacteria</taxon>
        <taxon>Hyphomicrobiales</taxon>
        <taxon>Phyllobacteriaceae</taxon>
        <taxon>Chelativorans</taxon>
    </lineage>
</organism>
<comment type="caution">
    <text evidence="6">The sequence shown here is derived from an EMBL/GenBank/DDBJ whole genome shotgun (WGS) entry which is preliminary data.</text>
</comment>
<keyword evidence="1" id="KW-0805">Transcription regulation</keyword>
<dbReference type="Proteomes" id="UP001320831">
    <property type="component" value="Unassembled WGS sequence"/>
</dbReference>
<dbReference type="InterPro" id="IPR050707">
    <property type="entry name" value="HTH_MetabolicPath_Reg"/>
</dbReference>
<protein>
    <submittedName>
        <fullName evidence="6">IclR family transcriptional regulator</fullName>
    </submittedName>
</protein>
<evidence type="ECO:0000256" key="1">
    <source>
        <dbReference type="ARBA" id="ARBA00023015"/>
    </source>
</evidence>
<dbReference type="InterPro" id="IPR029016">
    <property type="entry name" value="GAF-like_dom_sf"/>
</dbReference>
<accession>A0ABT2LTD3</accession>
<evidence type="ECO:0000256" key="2">
    <source>
        <dbReference type="ARBA" id="ARBA00023125"/>
    </source>
</evidence>
<dbReference type="PANTHER" id="PTHR30136">
    <property type="entry name" value="HELIX-TURN-HELIX TRANSCRIPTIONAL REGULATOR, ICLR FAMILY"/>
    <property type="match status" value="1"/>
</dbReference>
<dbReference type="EMBL" id="JAOCZP010000009">
    <property type="protein sequence ID" value="MCT7377798.1"/>
    <property type="molecule type" value="Genomic_DNA"/>
</dbReference>
<dbReference type="PROSITE" id="PS51077">
    <property type="entry name" value="HTH_ICLR"/>
    <property type="match status" value="1"/>
</dbReference>
<dbReference type="InterPro" id="IPR005471">
    <property type="entry name" value="Tscrpt_reg_IclR_N"/>
</dbReference>
<sequence length="274" mass="29876">MPPHISRARGRPRSFNDTSKNTLIQSLERAMDVLKVVAKGRGMSLTEIAEAADQSASTAYRILITLEKHGIVQFDEPAQLWQVGLEAFRIGSSFLGRTHVVEQSRPVMQRIMTATGETANLAIVDQGEVIFVSQVETHEPIRAFFRPGTRGPIHASGIGKALLAFFPEAQIEAVLKKRALTAFTEKTITSKEALLAELERIRARGWSIDDEERTPGMRCIAAPIFNQFGEATAGVSLSGPSVRVTPERDAEYGTLVRKAADEITRAIGGSGPKP</sequence>
<dbReference type="SUPFAM" id="SSF46785">
    <property type="entry name" value="Winged helix' DNA-binding domain"/>
    <property type="match status" value="1"/>
</dbReference>
<dbReference type="Pfam" id="PF01614">
    <property type="entry name" value="IclR_C"/>
    <property type="match status" value="1"/>
</dbReference>
<name>A0ABT2LTD3_9HYPH</name>
<keyword evidence="7" id="KW-1185">Reference proteome</keyword>
<dbReference type="PANTHER" id="PTHR30136:SF24">
    <property type="entry name" value="HTH-TYPE TRANSCRIPTIONAL REPRESSOR ALLR"/>
    <property type="match status" value="1"/>
</dbReference>
<dbReference type="NCBIfam" id="NF045644">
    <property type="entry name" value="TransRegBhcR"/>
    <property type="match status" value="1"/>
</dbReference>
<dbReference type="SMART" id="SM00346">
    <property type="entry name" value="HTH_ICLR"/>
    <property type="match status" value="1"/>
</dbReference>
<dbReference type="InterPro" id="IPR054844">
    <property type="entry name" value="TransRegBhcR"/>
</dbReference>
<dbReference type="Gene3D" id="1.10.10.10">
    <property type="entry name" value="Winged helix-like DNA-binding domain superfamily/Winged helix DNA-binding domain"/>
    <property type="match status" value="1"/>
</dbReference>
<feature type="domain" description="IclR-ED" evidence="5">
    <location>
        <begin position="86"/>
        <end position="269"/>
    </location>
</feature>
<dbReference type="PROSITE" id="PS51078">
    <property type="entry name" value="ICLR_ED"/>
    <property type="match status" value="1"/>
</dbReference>
<gene>
    <name evidence="6" type="ORF">N5A92_22505</name>
</gene>
<dbReference type="RefSeq" id="WP_260906481.1">
    <property type="nucleotide sequence ID" value="NZ_JAOCZP010000009.1"/>
</dbReference>
<evidence type="ECO:0000313" key="6">
    <source>
        <dbReference type="EMBL" id="MCT7377798.1"/>
    </source>
</evidence>